<accession>A0A0L6U3X2</accession>
<evidence type="ECO:0000256" key="2">
    <source>
        <dbReference type="ARBA" id="ARBA00008488"/>
    </source>
</evidence>
<keyword evidence="10" id="KW-1185">Reference proteome</keyword>
<keyword evidence="7" id="KW-0862">Zinc</keyword>
<feature type="transmembrane region" description="Helical" evidence="8">
    <location>
        <begin position="105"/>
        <end position="124"/>
    </location>
</feature>
<evidence type="ECO:0000313" key="10">
    <source>
        <dbReference type="Proteomes" id="UP000036873"/>
    </source>
</evidence>
<keyword evidence="3" id="KW-1003">Cell membrane</keyword>
<gene>
    <name evidence="9" type="ORF">AKG39_01910</name>
</gene>
<feature type="transmembrane region" description="Helical" evidence="8">
    <location>
        <begin position="136"/>
        <end position="154"/>
    </location>
</feature>
<dbReference type="EMBL" id="LGYO01000006">
    <property type="protein sequence ID" value="KNZ43224.1"/>
    <property type="molecule type" value="Genomic_DNA"/>
</dbReference>
<feature type="binding site" evidence="7">
    <location>
        <position position="195"/>
    </location>
    <ligand>
        <name>Zn(2+)</name>
        <dbReference type="ChEBI" id="CHEBI:29105"/>
    </ligand>
</feature>
<reference evidence="10" key="1">
    <citation type="submission" date="2015-07" db="EMBL/GenBank/DDBJ databases">
        <title>Draft genome sequence of Acetobacterium bakii DSM 8293, a potential psychrophilic chemical producer through syngas fermentation.</title>
        <authorList>
            <person name="Song Y."/>
            <person name="Hwang S."/>
            <person name="Cho B.-K."/>
        </authorList>
    </citation>
    <scope>NUCLEOTIDE SEQUENCE [LARGE SCALE GENOMIC DNA]</scope>
    <source>
        <strain evidence="10">DSM 8239</strain>
    </source>
</reference>
<evidence type="ECO:0000256" key="1">
    <source>
        <dbReference type="ARBA" id="ARBA00004651"/>
    </source>
</evidence>
<dbReference type="OrthoDB" id="9813689at2"/>
<dbReference type="AlphaFoldDB" id="A0A0L6U3X2"/>
<organism evidence="9 10">
    <name type="scientific">Acetobacterium bakii</name>
    <dbReference type="NCBI Taxonomy" id="52689"/>
    <lineage>
        <taxon>Bacteria</taxon>
        <taxon>Bacillati</taxon>
        <taxon>Bacillota</taxon>
        <taxon>Clostridia</taxon>
        <taxon>Eubacteriales</taxon>
        <taxon>Eubacteriaceae</taxon>
        <taxon>Acetobacterium</taxon>
    </lineage>
</organism>
<evidence type="ECO:0000256" key="5">
    <source>
        <dbReference type="ARBA" id="ARBA00022989"/>
    </source>
</evidence>
<dbReference type="Pfam" id="PF03006">
    <property type="entry name" value="HlyIII"/>
    <property type="match status" value="1"/>
</dbReference>
<keyword evidence="4 8" id="KW-0812">Transmembrane</keyword>
<feature type="binding site" evidence="7">
    <location>
        <position position="63"/>
    </location>
    <ligand>
        <name>Zn(2+)</name>
        <dbReference type="ChEBI" id="CHEBI:29105"/>
    </ligand>
</feature>
<feature type="transmembrane region" description="Helical" evidence="8">
    <location>
        <begin position="81"/>
        <end position="99"/>
    </location>
</feature>
<keyword evidence="6 8" id="KW-0472">Membrane</keyword>
<protein>
    <submittedName>
        <fullName evidence="9">Hemolysin</fullName>
    </submittedName>
</protein>
<feature type="transmembrane region" description="Helical" evidence="8">
    <location>
        <begin position="12"/>
        <end position="32"/>
    </location>
</feature>
<dbReference type="GO" id="GO:0005886">
    <property type="term" value="C:plasma membrane"/>
    <property type="evidence" value="ECO:0007669"/>
    <property type="project" value="UniProtKB-SubCell"/>
</dbReference>
<keyword evidence="5 8" id="KW-1133">Transmembrane helix</keyword>
<feature type="binding site" evidence="7">
    <location>
        <position position="191"/>
    </location>
    <ligand>
        <name>Zn(2+)</name>
        <dbReference type="ChEBI" id="CHEBI:29105"/>
    </ligand>
</feature>
<dbReference type="GO" id="GO:0140911">
    <property type="term" value="F:pore-forming activity"/>
    <property type="evidence" value="ECO:0007669"/>
    <property type="project" value="InterPro"/>
</dbReference>
<feature type="transmembrane region" description="Helical" evidence="8">
    <location>
        <begin position="38"/>
        <end position="61"/>
    </location>
</feature>
<name>A0A0L6U3X2_9FIRM</name>
<evidence type="ECO:0000256" key="7">
    <source>
        <dbReference type="PIRSR" id="PIRSR604254-1"/>
    </source>
</evidence>
<keyword evidence="7" id="KW-0479">Metal-binding</keyword>
<dbReference type="NCBIfam" id="TIGR01065">
    <property type="entry name" value="hlyIII"/>
    <property type="match status" value="1"/>
</dbReference>
<dbReference type="RefSeq" id="WP_083439368.1">
    <property type="nucleotide sequence ID" value="NZ_LGYO01000006.1"/>
</dbReference>
<dbReference type="PANTHER" id="PTHR20855">
    <property type="entry name" value="ADIPOR/PROGESTIN RECEPTOR-RELATED"/>
    <property type="match status" value="1"/>
</dbReference>
<feature type="transmembrane region" description="Helical" evidence="8">
    <location>
        <begin position="160"/>
        <end position="179"/>
    </location>
</feature>
<dbReference type="PANTHER" id="PTHR20855:SF3">
    <property type="entry name" value="LD03007P"/>
    <property type="match status" value="1"/>
</dbReference>
<dbReference type="InterPro" id="IPR004254">
    <property type="entry name" value="AdipoR/HlyIII-related"/>
</dbReference>
<evidence type="ECO:0000256" key="4">
    <source>
        <dbReference type="ARBA" id="ARBA00022692"/>
    </source>
</evidence>
<feature type="transmembrane region" description="Helical" evidence="8">
    <location>
        <begin position="191"/>
        <end position="213"/>
    </location>
</feature>
<evidence type="ECO:0000313" key="9">
    <source>
        <dbReference type="EMBL" id="KNZ43224.1"/>
    </source>
</evidence>
<comment type="similarity">
    <text evidence="2">Belongs to the UPF0073 (Hly-III) family.</text>
</comment>
<sequence>MNRFRDPINALTHLIGAILSVVGTIAMLWLIIAENNVTPLTLISVLAFGAGLICLYSTSFIYHASLGSEERVLHLKKMDHAMIFILIAGTYTPFCLLALSGTTRIVMMSAIWGIAIIGIILKVMWINMPRWLGTGLYIFLGWFAIFAMGPLYAALPLPGFILLVAGGVMYTVGGVIYALKKPNFSKAFGFHEFFHIFVILGSLCHYCCIFFFIL</sequence>
<proteinExistence type="inferred from homology"/>
<evidence type="ECO:0000256" key="6">
    <source>
        <dbReference type="ARBA" id="ARBA00023136"/>
    </source>
</evidence>
<dbReference type="STRING" id="52689.AKG39_01910"/>
<evidence type="ECO:0000256" key="8">
    <source>
        <dbReference type="SAM" id="Phobius"/>
    </source>
</evidence>
<dbReference type="InterPro" id="IPR005744">
    <property type="entry name" value="Hy-lIII"/>
</dbReference>
<dbReference type="GO" id="GO:0046872">
    <property type="term" value="F:metal ion binding"/>
    <property type="evidence" value="ECO:0007669"/>
    <property type="project" value="UniProtKB-KW"/>
</dbReference>
<evidence type="ECO:0000256" key="3">
    <source>
        <dbReference type="ARBA" id="ARBA00022475"/>
    </source>
</evidence>
<dbReference type="PATRIC" id="fig|52689.4.peg.3080"/>
<dbReference type="Proteomes" id="UP000036873">
    <property type="component" value="Unassembled WGS sequence"/>
</dbReference>
<comment type="caution">
    <text evidence="9">The sequence shown here is derived from an EMBL/GenBank/DDBJ whole genome shotgun (WGS) entry which is preliminary data.</text>
</comment>
<comment type="subcellular location">
    <subcellularLocation>
        <location evidence="1">Cell membrane</location>
        <topology evidence="1">Multi-pass membrane protein</topology>
    </subcellularLocation>
</comment>